<dbReference type="Proteomes" id="UP001065549">
    <property type="component" value="Unassembled WGS sequence"/>
</dbReference>
<dbReference type="Gene3D" id="3.30.565.10">
    <property type="entry name" value="Histidine kinase-like ATPase, C-terminal domain"/>
    <property type="match status" value="1"/>
</dbReference>
<evidence type="ECO:0000256" key="5">
    <source>
        <dbReference type="ARBA" id="ARBA00022741"/>
    </source>
</evidence>
<evidence type="ECO:0000256" key="4">
    <source>
        <dbReference type="ARBA" id="ARBA00022679"/>
    </source>
</evidence>
<dbReference type="CDD" id="cd00082">
    <property type="entry name" value="HisKA"/>
    <property type="match status" value="1"/>
</dbReference>
<dbReference type="CDD" id="cd12912">
    <property type="entry name" value="PDC2_MCP_like"/>
    <property type="match status" value="1"/>
</dbReference>
<proteinExistence type="predicted"/>
<evidence type="ECO:0000256" key="1">
    <source>
        <dbReference type="ARBA" id="ARBA00000085"/>
    </source>
</evidence>
<feature type="domain" description="Histidine kinase" evidence="10">
    <location>
        <begin position="367"/>
        <end position="582"/>
    </location>
</feature>
<comment type="caution">
    <text evidence="11">The sequence shown here is derived from an EMBL/GenBank/DDBJ whole genome shotgun (WGS) entry which is preliminary data.</text>
</comment>
<keyword evidence="3" id="KW-0597">Phosphoprotein</keyword>
<evidence type="ECO:0000313" key="12">
    <source>
        <dbReference type="Proteomes" id="UP001065549"/>
    </source>
</evidence>
<keyword evidence="7 11" id="KW-0067">ATP-binding</keyword>
<feature type="transmembrane region" description="Helical" evidence="9">
    <location>
        <begin position="6"/>
        <end position="29"/>
    </location>
</feature>
<dbReference type="InterPro" id="IPR005467">
    <property type="entry name" value="His_kinase_dom"/>
</dbReference>
<dbReference type="Pfam" id="PF02518">
    <property type="entry name" value="HATPase_c"/>
    <property type="match status" value="1"/>
</dbReference>
<comment type="catalytic activity">
    <reaction evidence="1">
        <text>ATP + protein L-histidine = ADP + protein N-phospho-L-histidine.</text>
        <dbReference type="EC" id="2.7.13.3"/>
    </reaction>
</comment>
<evidence type="ECO:0000313" key="11">
    <source>
        <dbReference type="EMBL" id="MCU7377094.1"/>
    </source>
</evidence>
<keyword evidence="6" id="KW-0418">Kinase</keyword>
<dbReference type="SUPFAM" id="SSF47384">
    <property type="entry name" value="Homodimeric domain of signal transducing histidine kinase"/>
    <property type="match status" value="1"/>
</dbReference>
<keyword evidence="8" id="KW-0902">Two-component regulatory system</keyword>
<dbReference type="GO" id="GO:0005524">
    <property type="term" value="F:ATP binding"/>
    <property type="evidence" value="ECO:0007669"/>
    <property type="project" value="UniProtKB-KW"/>
</dbReference>
<keyword evidence="4" id="KW-0808">Transferase</keyword>
<name>A0A9J6QU41_9FIRM</name>
<protein>
    <recommendedName>
        <fullName evidence="2">histidine kinase</fullName>
        <ecNumber evidence="2">2.7.13.3</ecNumber>
    </recommendedName>
</protein>
<dbReference type="PANTHER" id="PTHR43065:SF10">
    <property type="entry name" value="PEROXIDE STRESS-ACTIVATED HISTIDINE KINASE MAK3"/>
    <property type="match status" value="1"/>
</dbReference>
<evidence type="ECO:0000256" key="9">
    <source>
        <dbReference type="SAM" id="Phobius"/>
    </source>
</evidence>
<accession>A0A9J6QU41</accession>
<dbReference type="SMART" id="SM00387">
    <property type="entry name" value="HATPase_c"/>
    <property type="match status" value="1"/>
</dbReference>
<gene>
    <name evidence="11" type="ORF">OBO34_01860</name>
</gene>
<dbReference type="EC" id="2.7.13.3" evidence="2"/>
<dbReference type="PROSITE" id="PS50109">
    <property type="entry name" value="HIS_KIN"/>
    <property type="match status" value="1"/>
</dbReference>
<dbReference type="CDD" id="cd12913">
    <property type="entry name" value="PDC1_MCP_like"/>
    <property type="match status" value="1"/>
</dbReference>
<evidence type="ECO:0000256" key="7">
    <source>
        <dbReference type="ARBA" id="ARBA00022840"/>
    </source>
</evidence>
<evidence type="ECO:0000256" key="6">
    <source>
        <dbReference type="ARBA" id="ARBA00022777"/>
    </source>
</evidence>
<dbReference type="InterPro" id="IPR036890">
    <property type="entry name" value="HATPase_C_sf"/>
</dbReference>
<dbReference type="Pfam" id="PF22673">
    <property type="entry name" value="MCP-like_PDC_1"/>
    <property type="match status" value="1"/>
</dbReference>
<dbReference type="GO" id="GO:0000155">
    <property type="term" value="F:phosphorelay sensor kinase activity"/>
    <property type="evidence" value="ECO:0007669"/>
    <property type="project" value="InterPro"/>
</dbReference>
<evidence type="ECO:0000256" key="2">
    <source>
        <dbReference type="ARBA" id="ARBA00012438"/>
    </source>
</evidence>
<feature type="transmembrane region" description="Helical" evidence="9">
    <location>
        <begin position="308"/>
        <end position="335"/>
    </location>
</feature>
<keyword evidence="9" id="KW-0812">Transmembrane</keyword>
<dbReference type="PANTHER" id="PTHR43065">
    <property type="entry name" value="SENSOR HISTIDINE KINASE"/>
    <property type="match status" value="1"/>
</dbReference>
<dbReference type="PRINTS" id="PR00344">
    <property type="entry name" value="BCTRLSENSOR"/>
</dbReference>
<dbReference type="InterPro" id="IPR004358">
    <property type="entry name" value="Sig_transdc_His_kin-like_C"/>
</dbReference>
<dbReference type="AlphaFoldDB" id="A0A9J6QU41"/>
<dbReference type="Gene3D" id="3.30.450.20">
    <property type="entry name" value="PAS domain"/>
    <property type="match status" value="1"/>
</dbReference>
<evidence type="ECO:0000256" key="3">
    <source>
        <dbReference type="ARBA" id="ARBA00022553"/>
    </source>
</evidence>
<reference evidence="11" key="1">
    <citation type="submission" date="2022-09" db="EMBL/GenBank/DDBJ databases">
        <title>Culturomic study of gut microbiota in children with autism spectrum disorder.</title>
        <authorList>
            <person name="Efimov B.A."/>
            <person name="Chaplin A.V."/>
            <person name="Sokolova S.R."/>
            <person name="Pikina A.P."/>
            <person name="Korzhanova M."/>
            <person name="Belova V."/>
            <person name="Korostin D."/>
        </authorList>
    </citation>
    <scope>NUCLEOTIDE SEQUENCE</scope>
    <source>
        <strain evidence="11">ASD5510</strain>
    </source>
</reference>
<evidence type="ECO:0000256" key="8">
    <source>
        <dbReference type="ARBA" id="ARBA00023012"/>
    </source>
</evidence>
<keyword evidence="9" id="KW-0472">Membrane</keyword>
<dbReference type="InterPro" id="IPR003661">
    <property type="entry name" value="HisK_dim/P_dom"/>
</dbReference>
<keyword evidence="9" id="KW-1133">Transmembrane helix</keyword>
<dbReference type="RefSeq" id="WP_253020583.1">
    <property type="nucleotide sequence ID" value="NZ_JAOSHN010000001.1"/>
</dbReference>
<dbReference type="Gene3D" id="1.10.287.130">
    <property type="match status" value="1"/>
</dbReference>
<organism evidence="11 12">
    <name type="scientific">Hominibacterium faecale</name>
    <dbReference type="NCBI Taxonomy" id="2839743"/>
    <lineage>
        <taxon>Bacteria</taxon>
        <taxon>Bacillati</taxon>
        <taxon>Bacillota</taxon>
        <taxon>Clostridia</taxon>
        <taxon>Peptostreptococcales</taxon>
        <taxon>Anaerovoracaceae</taxon>
        <taxon>Hominibacterium</taxon>
    </lineage>
</organism>
<dbReference type="SMART" id="SM00388">
    <property type="entry name" value="HisKA"/>
    <property type="match status" value="1"/>
</dbReference>
<keyword evidence="5" id="KW-0547">Nucleotide-binding</keyword>
<sequence length="586" mass="65978">MSKPVLKIICIITVFSMTVAFIIGSIVLVRSTDYLTAEIQGKIVSTAENYAHDFSASFNHMEGLTDSLSAYVSTTFDRNQFKADPRGYLGKYKKQLSGMIRKTLSTTETAHSLYVTFNPRLTLDNDEVWYAIMGGKIKEISADFKNNKRDFTLPYQEDMAYFFEPQNQDAGTWTGPYFDKDIRQEVFSYSRAIYTDGLFIGVAGADISADDTVNVISGMKLYDSGYSVLLDENFQVVVHPSVDGKDNQEEISTSLRKKLGAAAKERSGTIAYTQDRVENILGFSRLDNGWIFMVIQPKAEAFAPIRSLTIVLIVLGVILAIVLIAFLIVFSLPFIKRQHSLEAENQEKDIMLIYQSRQAKTGEMMGNITHQWKQPLNTINLILANLLDSYRFGDLDEKRLQKSVSKVEKIVENMSETITDFSDFLKPSKEKISFDVRDCVKSALSLMEESISYHRITVTSDYEGAASGFGYPNELTHVIFNILNNARDAIVESSPHERTIAIRVTTEEEFLDISITNNGGQIRPEHADRLFEPYFTTKEHAGGSGLGLYISKQIIEQRMEGRLLLENVPTGVCCHVKIPLIHEECD</sequence>
<dbReference type="EMBL" id="JAOSHN010000001">
    <property type="protein sequence ID" value="MCU7377094.1"/>
    <property type="molecule type" value="Genomic_DNA"/>
</dbReference>
<evidence type="ECO:0000259" key="10">
    <source>
        <dbReference type="PROSITE" id="PS50109"/>
    </source>
</evidence>
<dbReference type="InterPro" id="IPR036097">
    <property type="entry name" value="HisK_dim/P_sf"/>
</dbReference>
<dbReference type="InterPro" id="IPR003594">
    <property type="entry name" value="HATPase_dom"/>
</dbReference>
<dbReference type="SUPFAM" id="SSF55874">
    <property type="entry name" value="ATPase domain of HSP90 chaperone/DNA topoisomerase II/histidine kinase"/>
    <property type="match status" value="1"/>
</dbReference>
<keyword evidence="12" id="KW-1185">Reference proteome</keyword>